<dbReference type="EMBL" id="CP001684">
    <property type="protein sequence ID" value="ACV21926.1"/>
    <property type="molecule type" value="Genomic_DNA"/>
</dbReference>
<organism evidence="2 3">
    <name type="scientific">Slackia heliotrinireducens (strain ATCC 29202 / DSM 20476 / NCTC 11029 / RHS 1)</name>
    <name type="common">Peptococcus heliotrinreducens</name>
    <dbReference type="NCBI Taxonomy" id="471855"/>
    <lineage>
        <taxon>Bacteria</taxon>
        <taxon>Bacillati</taxon>
        <taxon>Actinomycetota</taxon>
        <taxon>Coriobacteriia</taxon>
        <taxon>Eggerthellales</taxon>
        <taxon>Eggerthellaceae</taxon>
        <taxon>Slackia</taxon>
    </lineage>
</organism>
<protein>
    <recommendedName>
        <fullName evidence="4">Cell division protein FtsL</fullName>
    </recommendedName>
</protein>
<dbReference type="KEGG" id="shi:Shel_08790"/>
<evidence type="ECO:0000313" key="2">
    <source>
        <dbReference type="EMBL" id="ACV21926.1"/>
    </source>
</evidence>
<dbReference type="HOGENOM" id="CLU_133291_0_0_11"/>
<dbReference type="STRING" id="471855.Shel_08790"/>
<evidence type="ECO:0000256" key="1">
    <source>
        <dbReference type="SAM" id="Phobius"/>
    </source>
</evidence>
<dbReference type="AlphaFoldDB" id="C7N4U1"/>
<keyword evidence="1" id="KW-1133">Transmembrane helix</keyword>
<proteinExistence type="predicted"/>
<dbReference type="Proteomes" id="UP000002026">
    <property type="component" value="Chromosome"/>
</dbReference>
<keyword evidence="1" id="KW-0812">Transmembrane</keyword>
<sequence>MGRYDDMYAYRGTSRVYRGDYLYGAAAPSRNSGAPATDPEIGYIPGTRSNPDVSVLPSSIIGMMRLIAIVAVALAIICCARVALTAGSINVAIETSATNAQIEEARSVGDDLEVQQSRLANATIIRSQASRLGMAAPESTMVINLSDDVVVTDAQGNLSLSGSLTAIAAEG</sequence>
<accession>C7N4U1</accession>
<keyword evidence="1" id="KW-0472">Membrane</keyword>
<gene>
    <name evidence="2" type="ordered locus">Shel_08790</name>
</gene>
<keyword evidence="3" id="KW-1185">Reference proteome</keyword>
<evidence type="ECO:0008006" key="4">
    <source>
        <dbReference type="Google" id="ProtNLM"/>
    </source>
</evidence>
<evidence type="ECO:0000313" key="3">
    <source>
        <dbReference type="Proteomes" id="UP000002026"/>
    </source>
</evidence>
<name>C7N4U1_SLAHD</name>
<reference evidence="2 3" key="1">
    <citation type="journal article" date="2009" name="Stand. Genomic Sci.">
        <title>Complete genome sequence of Slackia heliotrinireducens type strain (RHS 1).</title>
        <authorList>
            <person name="Pukall R."/>
            <person name="Lapidus A."/>
            <person name="Nolan M."/>
            <person name="Copeland A."/>
            <person name="Glavina Del Rio T."/>
            <person name="Lucas S."/>
            <person name="Chen F."/>
            <person name="Tice H."/>
            <person name="Cheng J.F."/>
            <person name="Chertkov O."/>
            <person name="Bruce D."/>
            <person name="Goodwin L."/>
            <person name="Kuske C."/>
            <person name="Brettin T."/>
            <person name="Detter J.C."/>
            <person name="Han C."/>
            <person name="Pitluck S."/>
            <person name="Pati A."/>
            <person name="Mavrommatis K."/>
            <person name="Ivanova N."/>
            <person name="Ovchinnikova G."/>
            <person name="Chen A."/>
            <person name="Palaniappan K."/>
            <person name="Schneider S."/>
            <person name="Rohde M."/>
            <person name="Chain P."/>
            <person name="D'haeseleer P."/>
            <person name="Goker M."/>
            <person name="Bristow J."/>
            <person name="Eisen J.A."/>
            <person name="Markowitz V."/>
            <person name="Kyrpides N.C."/>
            <person name="Klenk H.P."/>
            <person name="Hugenholtz P."/>
        </authorList>
    </citation>
    <scope>NUCLEOTIDE SEQUENCE [LARGE SCALE GENOMIC DNA]</scope>
    <source>
        <strain evidence="3">ATCC 29202 / DSM 20476 / NCTC 11029 / RHS 1</strain>
    </source>
</reference>
<dbReference type="eggNOG" id="ENOG5031TZI">
    <property type="taxonomic scope" value="Bacteria"/>
</dbReference>
<feature type="transmembrane region" description="Helical" evidence="1">
    <location>
        <begin position="60"/>
        <end position="84"/>
    </location>
</feature>
<dbReference type="RefSeq" id="WP_012798030.1">
    <property type="nucleotide sequence ID" value="NC_013165.1"/>
</dbReference>